<comment type="similarity">
    <text evidence="1">Belongs to the SCC2/Nipped-B family.</text>
</comment>
<reference evidence="4" key="2">
    <citation type="submission" date="2023-05" db="EMBL/GenBank/DDBJ databases">
        <authorList>
            <consortium name="Lawrence Berkeley National Laboratory"/>
            <person name="Steindorff A."/>
            <person name="Hensen N."/>
            <person name="Bonometti L."/>
            <person name="Westerberg I."/>
            <person name="Brannstrom I.O."/>
            <person name="Guillou S."/>
            <person name="Cros-Aarteil S."/>
            <person name="Calhoun S."/>
            <person name="Haridas S."/>
            <person name="Kuo A."/>
            <person name="Mondo S."/>
            <person name="Pangilinan J."/>
            <person name="Riley R."/>
            <person name="Labutti K."/>
            <person name="Andreopoulos B."/>
            <person name="Lipzen A."/>
            <person name="Chen C."/>
            <person name="Yanf M."/>
            <person name="Daum C."/>
            <person name="Ng V."/>
            <person name="Clum A."/>
            <person name="Ohm R."/>
            <person name="Martin F."/>
            <person name="Silar P."/>
            <person name="Natvig D."/>
            <person name="Lalanne C."/>
            <person name="Gautier V."/>
            <person name="Ament-Velasquez S.L."/>
            <person name="Kruys A."/>
            <person name="Hutchinson M.I."/>
            <person name="Powell A.J."/>
            <person name="Barry K."/>
            <person name="Miller A.N."/>
            <person name="Grigoriev I.V."/>
            <person name="Debuchy R."/>
            <person name="Gladieux P."/>
            <person name="Thoren M.H."/>
            <person name="Johannesson H."/>
        </authorList>
    </citation>
    <scope>NUCLEOTIDE SEQUENCE</scope>
    <source>
        <strain evidence="4">PSN243</strain>
    </source>
</reference>
<keyword evidence="1" id="KW-0539">Nucleus</keyword>
<dbReference type="CDD" id="cd23958">
    <property type="entry name" value="SCC2"/>
    <property type="match status" value="1"/>
</dbReference>
<feature type="region of interest" description="Disordered" evidence="2">
    <location>
        <begin position="319"/>
        <end position="342"/>
    </location>
</feature>
<dbReference type="GO" id="GO:0061775">
    <property type="term" value="F:cohesin loader activity"/>
    <property type="evidence" value="ECO:0007669"/>
    <property type="project" value="InterPro"/>
</dbReference>
<protein>
    <recommendedName>
        <fullName evidence="1">Sister chromatid cohesion protein</fullName>
    </recommendedName>
</protein>
<feature type="region of interest" description="Disordered" evidence="2">
    <location>
        <begin position="229"/>
        <end position="301"/>
    </location>
</feature>
<dbReference type="Pfam" id="PF12830">
    <property type="entry name" value="Nipped-B_C"/>
    <property type="match status" value="1"/>
</dbReference>
<accession>A0AAV9GSW8</accession>
<dbReference type="SUPFAM" id="SSF48371">
    <property type="entry name" value="ARM repeat"/>
    <property type="match status" value="1"/>
</dbReference>
<dbReference type="GO" id="GO:0090694">
    <property type="term" value="C:Scc2-Scc4 cohesin loading complex"/>
    <property type="evidence" value="ECO:0007669"/>
    <property type="project" value="TreeGrafter"/>
</dbReference>
<reference evidence="4" key="1">
    <citation type="journal article" date="2023" name="Mol. Phylogenet. Evol.">
        <title>Genome-scale phylogeny and comparative genomics of the fungal order Sordariales.</title>
        <authorList>
            <person name="Hensen N."/>
            <person name="Bonometti L."/>
            <person name="Westerberg I."/>
            <person name="Brannstrom I.O."/>
            <person name="Guillou S."/>
            <person name="Cros-Aarteil S."/>
            <person name="Calhoun S."/>
            <person name="Haridas S."/>
            <person name="Kuo A."/>
            <person name="Mondo S."/>
            <person name="Pangilinan J."/>
            <person name="Riley R."/>
            <person name="LaButti K."/>
            <person name="Andreopoulos B."/>
            <person name="Lipzen A."/>
            <person name="Chen C."/>
            <person name="Yan M."/>
            <person name="Daum C."/>
            <person name="Ng V."/>
            <person name="Clum A."/>
            <person name="Steindorff A."/>
            <person name="Ohm R.A."/>
            <person name="Martin F."/>
            <person name="Silar P."/>
            <person name="Natvig D.O."/>
            <person name="Lalanne C."/>
            <person name="Gautier V."/>
            <person name="Ament-Velasquez S.L."/>
            <person name="Kruys A."/>
            <person name="Hutchinson M.I."/>
            <person name="Powell A.J."/>
            <person name="Barry K."/>
            <person name="Miller A.N."/>
            <person name="Grigoriev I.V."/>
            <person name="Debuchy R."/>
            <person name="Gladieux P."/>
            <person name="Hiltunen Thoren M."/>
            <person name="Johannesson H."/>
        </authorList>
    </citation>
    <scope>NUCLEOTIDE SEQUENCE</scope>
    <source>
        <strain evidence="4">PSN243</strain>
    </source>
</reference>
<feature type="region of interest" description="Disordered" evidence="2">
    <location>
        <begin position="667"/>
        <end position="691"/>
    </location>
</feature>
<sequence>MSTPRPGAHNGGPVENRVSQPRMSSAQSLSRPFTLYEALPYTPFTSIVPFDSGILPAPTIGSVSPAPSLIDLVSSQEFDALNQEALGHDPLPRRLQQTANQIQHLVERNGITEFKFKTGPRSASASSAKPTSLASTLTPISKMVYDQTTAAFRYPTPDTPTQSPPPNGQQVQARTSTTSKPSPRPSPLVPKAEQLKSSSAAPKNKHAHAQNAARLEIVLPTKSQLERASSLVKSSASPTITPVPLPQIPRASVQTENQQLERPPVLSPHGVKPKDGGSLLTPKQPTAKAPSGTQKTGITVELPKTSFNKSEYLIVPDEPEEPINLSARKRKREGLDGDDGYGESLDLRQRSDAAFNELRVFLQNVQHWEHEAQQNQSGNDYVVLTLEGETTLSAQAQTKAQTLLNKAINLNCFKSVPLDDLLRLQRLCDSALKQLESLDYKVEASWATADVEHWQQQLPSLQITILAARTSLRMMCGGRKDKQLYSENVIERCLDLIKGVTDGIVIPIAELRSTGDTAELFKCLSSSKKKIVALFNDCQKLFTLMAVLITKVDTSGTVTSGLEYAASRLVFMETANAEKDSVIETQKFDGLRLAAMDMLSQIFLLNPMQRRGIFDDIMSSLEKLPVGKRARTFKLVDGTSIQPVSALIMRLVQTSAGKVGGARLGGRSTAFQSMDDDDDEEDTSNINGATAPFSVSDEEQAAAEYGRAIEELRSIAAPLMEAAQRDANYVVQFIVGRALKSTKSGDTPFRNLLDLFVEDFTLCLDNPDWPAAEMLLVSLMATTSSIYQAGKSVTGKIMAIEVLGNMGAAISKLRGHVRKTASALDARDADELGMFLRDLATSALEQSEQPEHMVAWTGPYRATLEYLQSRFAEDPHLSSAITLSVSNWANQIHATCRFPDSDPERDHKLGRLAYRLRQMIQDRQWLSNQFSFKEVSSSQARLSYSIILLQSPLCVRFRYIMEILLRGTTSDQPTVKSRSLKSINQVLEADPSILDSRGAGRKNHIVELIESCLMDPSIQVRDSALNLIGKCISLRPALEDTFIDYILNRFNDLSLGVRKRAMKLAKDIYLRNSNKKLRSRVAESLIRRTLDMEDSVKDLALQMMEEIWFAPFHDGESSAVLRTSLADHVSLMVHTVKDGRQARAEDKEQGTPQAPPVAPILERMLQALLAPESKSAQSSAPVCKKLVASMFELIDNEDSTDPDALSSRDVLSVLMLFAKADANLFTFEQLCLLKPVIQSIKTNQDSIATRAVVTIYRRVLPQLSTAHSNFLSEVRGLLLPALPSVSRSLVDDIVACAWIISVLLEDFHSLSTLLRSAVEAIEKMRKLTERKNLPEGLATRQLVRYALIVGMICKHCQLDGKLGHQEAALKASFPKWNGASVSKLTVDTVLPFANPRFPLEVRKAALDSTGLICESSPRNYASPNVYTAFQQVFDSEPPSPELESVILGSFKEFLSAEEKRSEQNPDADALKGKTEKKRELTVIGGTNYDDIASATTNRFLKDIRGIAMSGPSDRALLATEVIGSINRQGLVHPKETIAVFIALETSTNPRIAECAVSEHRRLHAKHETVVEREYVKALQVVFEYQRDIAGSPRGAYEPDRDDEKRDANNSKLHNWMDVLKISRTKNRHKFLEKLCAQIDFDVSKLDVSSDSPPHAQYAQFIVDNLAFFEYLTVGELHAVVSDIEKLVTSTGATVAQAIESEVLGVRMDALDTNTADPSAQASTAIAEVDPKRLRQLVTGAMILLAAWEVRTYLRRLYNMGTNRRDSKAKAQAKDLSKAPVKVQGVSAYKLWADLNANLTALSSRERMKATCEAFVELMNVDKEFLVQDEDEGLDGEGPATPSMDSEEEGDEPSAGRGRKRKAQGNTPSGRKKRARSSSQPRKRGRPRKVPAAEDLDADGEFEEWA</sequence>
<comment type="subcellular location">
    <subcellularLocation>
        <location evidence="1">Nucleus</location>
    </subcellularLocation>
</comment>
<organism evidence="4 5">
    <name type="scientific">Podospora aff. communis PSN243</name>
    <dbReference type="NCBI Taxonomy" id="3040156"/>
    <lineage>
        <taxon>Eukaryota</taxon>
        <taxon>Fungi</taxon>
        <taxon>Dikarya</taxon>
        <taxon>Ascomycota</taxon>
        <taxon>Pezizomycotina</taxon>
        <taxon>Sordariomycetes</taxon>
        <taxon>Sordariomycetidae</taxon>
        <taxon>Sordariales</taxon>
        <taxon>Podosporaceae</taxon>
        <taxon>Podospora</taxon>
    </lineage>
</organism>
<dbReference type="InterPro" id="IPR011989">
    <property type="entry name" value="ARM-like"/>
</dbReference>
<dbReference type="Proteomes" id="UP001321760">
    <property type="component" value="Unassembled WGS sequence"/>
</dbReference>
<feature type="compositionally biased region" description="Polar residues" evidence="2">
    <location>
        <begin position="229"/>
        <end position="240"/>
    </location>
</feature>
<feature type="compositionally biased region" description="Acidic residues" evidence="2">
    <location>
        <begin position="674"/>
        <end position="683"/>
    </location>
</feature>
<dbReference type="PANTHER" id="PTHR21704:SF18">
    <property type="entry name" value="NIPPED-B-LIKE PROTEIN"/>
    <property type="match status" value="1"/>
</dbReference>
<dbReference type="InterPro" id="IPR016024">
    <property type="entry name" value="ARM-type_fold"/>
</dbReference>
<gene>
    <name evidence="4" type="ORF">QBC34DRAFT_323513</name>
</gene>
<feature type="region of interest" description="Disordered" evidence="2">
    <location>
        <begin position="1"/>
        <end position="26"/>
    </location>
</feature>
<dbReference type="GO" id="GO:0034087">
    <property type="term" value="P:establishment of mitotic sister chromatid cohesion"/>
    <property type="evidence" value="ECO:0007669"/>
    <property type="project" value="TreeGrafter"/>
</dbReference>
<feature type="compositionally biased region" description="Basic residues" evidence="2">
    <location>
        <begin position="1869"/>
        <end position="1888"/>
    </location>
</feature>
<dbReference type="EMBL" id="MU865931">
    <property type="protein sequence ID" value="KAK4450650.1"/>
    <property type="molecule type" value="Genomic_DNA"/>
</dbReference>
<evidence type="ECO:0000259" key="3">
    <source>
        <dbReference type="Pfam" id="PF12830"/>
    </source>
</evidence>
<keyword evidence="5" id="KW-1185">Reference proteome</keyword>
<keyword evidence="1" id="KW-0677">Repeat</keyword>
<feature type="compositionally biased region" description="Acidic residues" evidence="2">
    <location>
        <begin position="1893"/>
        <end position="1905"/>
    </location>
</feature>
<dbReference type="GO" id="GO:0003682">
    <property type="term" value="F:chromatin binding"/>
    <property type="evidence" value="ECO:0007669"/>
    <property type="project" value="TreeGrafter"/>
</dbReference>
<evidence type="ECO:0000256" key="1">
    <source>
        <dbReference type="RuleBase" id="RU364107"/>
    </source>
</evidence>
<comment type="caution">
    <text evidence="4">The sequence shown here is derived from an EMBL/GenBank/DDBJ whole genome shotgun (WGS) entry which is preliminary data.</text>
</comment>
<dbReference type="Gene3D" id="1.25.10.10">
    <property type="entry name" value="Leucine-rich Repeat Variant"/>
    <property type="match status" value="1"/>
</dbReference>
<dbReference type="InterPro" id="IPR024986">
    <property type="entry name" value="Nipped-B_C"/>
</dbReference>
<feature type="region of interest" description="Disordered" evidence="2">
    <location>
        <begin position="152"/>
        <end position="209"/>
    </location>
</feature>
<proteinExistence type="inferred from homology"/>
<keyword evidence="1" id="KW-0131">Cell cycle</keyword>
<feature type="domain" description="Sister chromatid cohesion C-terminal" evidence="3">
    <location>
        <begin position="1492"/>
        <end position="1685"/>
    </location>
</feature>
<dbReference type="GO" id="GO:0071169">
    <property type="term" value="P:establishment of protein localization to chromatin"/>
    <property type="evidence" value="ECO:0007669"/>
    <property type="project" value="TreeGrafter"/>
</dbReference>
<feature type="region of interest" description="Disordered" evidence="2">
    <location>
        <begin position="1830"/>
        <end position="1905"/>
    </location>
</feature>
<dbReference type="GO" id="GO:1990414">
    <property type="term" value="P:replication-born double-strand break repair via sister chromatid exchange"/>
    <property type="evidence" value="ECO:0007669"/>
    <property type="project" value="TreeGrafter"/>
</dbReference>
<evidence type="ECO:0000256" key="2">
    <source>
        <dbReference type="SAM" id="MobiDB-lite"/>
    </source>
</evidence>
<name>A0AAV9GSW8_9PEZI</name>
<evidence type="ECO:0000313" key="5">
    <source>
        <dbReference type="Proteomes" id="UP001321760"/>
    </source>
</evidence>
<feature type="compositionally biased region" description="Polar residues" evidence="2">
    <location>
        <begin position="17"/>
        <end position="26"/>
    </location>
</feature>
<dbReference type="Pfam" id="PF20168">
    <property type="entry name" value="PDS5"/>
    <property type="match status" value="1"/>
</dbReference>
<dbReference type="GO" id="GO:0140588">
    <property type="term" value="P:chromatin looping"/>
    <property type="evidence" value="ECO:0007669"/>
    <property type="project" value="InterPro"/>
</dbReference>
<dbReference type="InterPro" id="IPR033031">
    <property type="entry name" value="Scc2/Nipped-B"/>
</dbReference>
<dbReference type="GO" id="GO:0010468">
    <property type="term" value="P:regulation of gene expression"/>
    <property type="evidence" value="ECO:0007669"/>
    <property type="project" value="InterPro"/>
</dbReference>
<dbReference type="PANTHER" id="PTHR21704">
    <property type="entry name" value="NIPPED-B-LIKE PROTEIN DELANGIN SCC2-RELATED"/>
    <property type="match status" value="1"/>
</dbReference>
<evidence type="ECO:0000313" key="4">
    <source>
        <dbReference type="EMBL" id="KAK4450650.1"/>
    </source>
</evidence>